<dbReference type="PANTHER" id="PTHR37313:SF1">
    <property type="entry name" value="UPF0749 PROTEIN RV1823"/>
    <property type="match status" value="1"/>
</dbReference>
<dbReference type="Gene3D" id="3.30.70.1880">
    <property type="entry name" value="Protein of unknown function DUF881"/>
    <property type="match status" value="1"/>
</dbReference>
<evidence type="ECO:0000313" key="3">
    <source>
        <dbReference type="EMBL" id="KAA1429407.1"/>
    </source>
</evidence>
<dbReference type="AlphaFoldDB" id="A0A5B1MBU6"/>
<feature type="coiled-coil region" evidence="2">
    <location>
        <begin position="106"/>
        <end position="140"/>
    </location>
</feature>
<organism evidence="3 4">
    <name type="scientific">Nocardioides antri</name>
    <dbReference type="NCBI Taxonomy" id="2607659"/>
    <lineage>
        <taxon>Bacteria</taxon>
        <taxon>Bacillati</taxon>
        <taxon>Actinomycetota</taxon>
        <taxon>Actinomycetes</taxon>
        <taxon>Propionibacteriales</taxon>
        <taxon>Nocardioidaceae</taxon>
        <taxon>Nocardioides</taxon>
    </lineage>
</organism>
<protein>
    <submittedName>
        <fullName evidence="3">DUF881 domain-containing protein</fullName>
    </submittedName>
</protein>
<keyword evidence="4" id="KW-1185">Reference proteome</keyword>
<dbReference type="EMBL" id="VUJW01000001">
    <property type="protein sequence ID" value="KAA1429407.1"/>
    <property type="molecule type" value="Genomic_DNA"/>
</dbReference>
<name>A0A5B1MBU6_9ACTN</name>
<reference evidence="3 4" key="2">
    <citation type="submission" date="2019-09" db="EMBL/GenBank/DDBJ databases">
        <authorList>
            <person name="Jin C."/>
        </authorList>
    </citation>
    <scope>NUCLEOTIDE SEQUENCE [LARGE SCALE GENOMIC DNA]</scope>
    <source>
        <strain evidence="3 4">BN140041</strain>
    </source>
</reference>
<evidence type="ECO:0000313" key="4">
    <source>
        <dbReference type="Proteomes" id="UP000324351"/>
    </source>
</evidence>
<keyword evidence="2" id="KW-0175">Coiled coil</keyword>
<dbReference type="InterPro" id="IPR010273">
    <property type="entry name" value="DUF881"/>
</dbReference>
<reference evidence="3 4" key="1">
    <citation type="submission" date="2019-09" db="EMBL/GenBank/DDBJ databases">
        <title>Nocardioides panacisoli sp. nov., isolated from the soil of a ginseng field.</title>
        <authorList>
            <person name="Cho C."/>
        </authorList>
    </citation>
    <scope>NUCLEOTIDE SEQUENCE [LARGE SCALE GENOMIC DNA]</scope>
    <source>
        <strain evidence="3 4">BN140041</strain>
    </source>
</reference>
<dbReference type="PANTHER" id="PTHR37313">
    <property type="entry name" value="UPF0749 PROTEIN RV1825"/>
    <property type="match status" value="1"/>
</dbReference>
<evidence type="ECO:0000256" key="2">
    <source>
        <dbReference type="SAM" id="Coils"/>
    </source>
</evidence>
<dbReference type="GO" id="GO:0005886">
    <property type="term" value="C:plasma membrane"/>
    <property type="evidence" value="ECO:0007669"/>
    <property type="project" value="TreeGrafter"/>
</dbReference>
<dbReference type="Pfam" id="PF05949">
    <property type="entry name" value="DUF881"/>
    <property type="match status" value="1"/>
</dbReference>
<comment type="caution">
    <text evidence="3">The sequence shown here is derived from an EMBL/GenBank/DDBJ whole genome shotgun (WGS) entry which is preliminary data.</text>
</comment>
<gene>
    <name evidence="3" type="ORF">F0U47_04275</name>
</gene>
<evidence type="ECO:0000256" key="1">
    <source>
        <dbReference type="ARBA" id="ARBA00009108"/>
    </source>
</evidence>
<accession>A0A5B1MBU6</accession>
<sequence length="298" mass="30953">MTDPQAAQQPPPVPDAAARVRTPLLALITAESLERDYQMVARRRAAGGSPPGGPSKAAGRAGVVAVALVFGGLVTLAAVETSANADVDSASRASLIERIEARGEAVRRLQGRISDLREENADAEADLLELGNAVNAAEGQAAEIGAASGFTPVVGEGIRIELDNASYADPDTEHIRDSDLALLTNALWSAGAEAIAINNQRISSRTAIRNSGTAIEVNSTGIAPPYVVTAIGNRDTLSSRLLETSSGAAFAVLAGQYGWTYEVDDVGEVRLPAAPGRLRLLRSAEQATESGRHPEGDE</sequence>
<dbReference type="Proteomes" id="UP000324351">
    <property type="component" value="Unassembled WGS sequence"/>
</dbReference>
<proteinExistence type="inferred from homology"/>
<comment type="similarity">
    <text evidence="1">Belongs to the UPF0749 family.</text>
</comment>
<dbReference type="RefSeq" id="WP_149749029.1">
    <property type="nucleotide sequence ID" value="NZ_VUJW01000001.1"/>
</dbReference>